<dbReference type="PANTHER" id="PTHR10584">
    <property type="entry name" value="SUGAR KINASE"/>
    <property type="match status" value="1"/>
</dbReference>
<dbReference type="PANTHER" id="PTHR10584:SF166">
    <property type="entry name" value="RIBOKINASE"/>
    <property type="match status" value="1"/>
</dbReference>
<dbReference type="PRINTS" id="PR00990">
    <property type="entry name" value="RIBOKINASE"/>
</dbReference>
<reference evidence="14 15" key="1">
    <citation type="submission" date="2015-10" db="EMBL/GenBank/DDBJ databases">
        <title>Full genome of DAOMC 229536 Phialocephala scopiformis, a fungal endophyte of spruce producing the potent anti-insectan compound rugulosin.</title>
        <authorList>
            <consortium name="DOE Joint Genome Institute"/>
            <person name="Walker A.K."/>
            <person name="Frasz S.L."/>
            <person name="Seifert K.A."/>
            <person name="Miller J.D."/>
            <person name="Mondo S.J."/>
            <person name="Labutti K."/>
            <person name="Lipzen A."/>
            <person name="Dockter R."/>
            <person name="Kennedy M."/>
            <person name="Grigoriev I.V."/>
            <person name="Spatafora J.W."/>
        </authorList>
    </citation>
    <scope>NUCLEOTIDE SEQUENCE [LARGE SCALE GENOMIC DNA]</scope>
    <source>
        <strain evidence="14 15">CBS 120377</strain>
    </source>
</reference>
<keyword evidence="6 12" id="KW-0547">Nucleotide-binding</keyword>
<evidence type="ECO:0000313" key="15">
    <source>
        <dbReference type="Proteomes" id="UP000070700"/>
    </source>
</evidence>
<dbReference type="GO" id="GO:0046872">
    <property type="term" value="F:metal ion binding"/>
    <property type="evidence" value="ECO:0007669"/>
    <property type="project" value="UniProtKB-KW"/>
</dbReference>
<dbReference type="OrthoDB" id="415590at2759"/>
<feature type="binding site" evidence="12">
    <location>
        <position position="305"/>
    </location>
    <ligand>
        <name>K(+)</name>
        <dbReference type="ChEBI" id="CHEBI:29103"/>
    </ligand>
</feature>
<dbReference type="Proteomes" id="UP000070700">
    <property type="component" value="Unassembled WGS sequence"/>
</dbReference>
<keyword evidence="11 12" id="KW-0119">Carbohydrate metabolism</keyword>
<dbReference type="Gene3D" id="3.40.1190.20">
    <property type="match status" value="1"/>
</dbReference>
<evidence type="ECO:0000256" key="4">
    <source>
        <dbReference type="ARBA" id="ARBA00022679"/>
    </source>
</evidence>
<dbReference type="CDD" id="cd01174">
    <property type="entry name" value="ribokinase"/>
    <property type="match status" value="1"/>
</dbReference>
<accession>A0A194XL32</accession>
<evidence type="ECO:0000259" key="13">
    <source>
        <dbReference type="Pfam" id="PF00294"/>
    </source>
</evidence>
<dbReference type="HAMAP" id="MF_01987">
    <property type="entry name" value="Ribokinase"/>
    <property type="match status" value="1"/>
</dbReference>
<feature type="binding site" evidence="12">
    <location>
        <position position="314"/>
    </location>
    <ligand>
        <name>K(+)</name>
        <dbReference type="ChEBI" id="CHEBI:29103"/>
    </ligand>
</feature>
<evidence type="ECO:0000256" key="5">
    <source>
        <dbReference type="ARBA" id="ARBA00022723"/>
    </source>
</evidence>
<feature type="binding site" evidence="12">
    <location>
        <position position="268"/>
    </location>
    <ligand>
        <name>K(+)</name>
        <dbReference type="ChEBI" id="CHEBI:29103"/>
    </ligand>
</feature>
<evidence type="ECO:0000256" key="8">
    <source>
        <dbReference type="ARBA" id="ARBA00022840"/>
    </source>
</evidence>
<feature type="binding site" evidence="12">
    <location>
        <begin position="48"/>
        <end position="52"/>
    </location>
    <ligand>
        <name>substrate</name>
    </ligand>
</feature>
<keyword evidence="12" id="KW-0539">Nucleus</keyword>
<comment type="catalytic activity">
    <reaction evidence="12">
        <text>D-ribose + ATP = D-ribose 5-phosphate + ADP + H(+)</text>
        <dbReference type="Rhea" id="RHEA:13697"/>
        <dbReference type="ChEBI" id="CHEBI:15378"/>
        <dbReference type="ChEBI" id="CHEBI:30616"/>
        <dbReference type="ChEBI" id="CHEBI:47013"/>
        <dbReference type="ChEBI" id="CHEBI:78346"/>
        <dbReference type="ChEBI" id="CHEBI:456216"/>
        <dbReference type="EC" id="2.7.1.15"/>
    </reaction>
</comment>
<evidence type="ECO:0000256" key="6">
    <source>
        <dbReference type="ARBA" id="ARBA00022741"/>
    </source>
</evidence>
<comment type="subcellular location">
    <subcellularLocation>
        <location evidence="12">Cytoplasm</location>
    </subcellularLocation>
    <subcellularLocation>
        <location evidence="12">Nucleus</location>
    </subcellularLocation>
</comment>
<dbReference type="KEGG" id="psco:LY89DRAFT_579558"/>
<dbReference type="InterPro" id="IPR029056">
    <property type="entry name" value="Ribokinase-like"/>
</dbReference>
<feature type="binding site" evidence="12">
    <location>
        <position position="310"/>
    </location>
    <ligand>
        <name>K(+)</name>
        <dbReference type="ChEBI" id="CHEBI:29103"/>
    </ligand>
</feature>
<evidence type="ECO:0000256" key="3">
    <source>
        <dbReference type="ARBA" id="ARBA00016943"/>
    </source>
</evidence>
<feature type="binding site" evidence="12">
    <location>
        <position position="158"/>
    </location>
    <ligand>
        <name>substrate</name>
    </ligand>
</feature>
<feature type="binding site" evidence="12">
    <location>
        <begin position="20"/>
        <end position="22"/>
    </location>
    <ligand>
        <name>substrate</name>
    </ligand>
</feature>
<dbReference type="Pfam" id="PF00294">
    <property type="entry name" value="PfkB"/>
    <property type="match status" value="1"/>
</dbReference>
<dbReference type="PROSITE" id="PS00584">
    <property type="entry name" value="PFKB_KINASES_2"/>
    <property type="match status" value="1"/>
</dbReference>
<keyword evidence="4 12" id="KW-0808">Transferase</keyword>
<keyword evidence="8 12" id="KW-0067">ATP-binding</keyword>
<comment type="similarity">
    <text evidence="12">Belongs to the carbohydrate kinase PfkB family. Ribokinase subfamily.</text>
</comment>
<dbReference type="GO" id="GO:0005524">
    <property type="term" value="F:ATP binding"/>
    <property type="evidence" value="ECO:0007669"/>
    <property type="project" value="UniProtKB-UniRule"/>
</dbReference>
<keyword evidence="7 12" id="KW-0418">Kinase</keyword>
<dbReference type="InParanoid" id="A0A194XL32"/>
<evidence type="ECO:0000256" key="9">
    <source>
        <dbReference type="ARBA" id="ARBA00022842"/>
    </source>
</evidence>
<dbReference type="RefSeq" id="XP_018075159.1">
    <property type="nucleotide sequence ID" value="XM_018209011.1"/>
</dbReference>
<dbReference type="EMBL" id="KQ947409">
    <property type="protein sequence ID" value="KUJ20804.1"/>
    <property type="molecule type" value="Genomic_DNA"/>
</dbReference>
<dbReference type="EC" id="2.7.1.15" evidence="2 12"/>
<sequence>MSADPEPLPLPVIAVIGSLNADLTTYTSRIPSGGETLHANSFKVGSGGKGGNQTCACAKLSRTSKDIQNGSAIIKIFGAVGNDAHGSMILHDLQASGVDTSGVSMKDGVETGVAVILVEEESGENRILLSAGANYSLQPSQFSLLPLPLPSLIILQLEIPVPTTLEILRTARTQNMEVLLNPAPAIPLPEEAYVGLAHLVVNETEAVILSGCSPGDIEDEKKLPDVARIFHGRGVKNVIITLGGRGVFFSSGEGNNGLLKARKVEVVDTTAAGDTFVGAYALEVVKGEFDIKSAVERANMAAAKTIGKRGAQSSIPWADELDSS</sequence>
<keyword evidence="5 12" id="KW-0479">Metal-binding</keyword>
<comment type="cofactor">
    <cofactor evidence="12">
        <name>Mg(2+)</name>
        <dbReference type="ChEBI" id="CHEBI:18420"/>
    </cofactor>
    <text evidence="12">Requires a divalent cation, most likely magnesium in vivo, as an electrophilic catalyst to aid phosphoryl group transfer. It is the chelate of the metal and the nucleotide that is the actual substrate.</text>
</comment>
<feature type="binding site" evidence="12">
    <location>
        <position position="270"/>
    </location>
    <ligand>
        <name>K(+)</name>
        <dbReference type="ChEBI" id="CHEBI:29103"/>
    </ligand>
</feature>
<evidence type="ECO:0000256" key="7">
    <source>
        <dbReference type="ARBA" id="ARBA00022777"/>
    </source>
</evidence>
<feature type="active site" description="Proton acceptor" evidence="12">
    <location>
        <position position="274"/>
    </location>
</feature>
<feature type="binding site" evidence="12">
    <location>
        <position position="308"/>
    </location>
    <ligand>
        <name>K(+)</name>
        <dbReference type="ChEBI" id="CHEBI:29103"/>
    </ligand>
</feature>
<dbReference type="AlphaFoldDB" id="A0A194XL32"/>
<keyword evidence="12" id="KW-0963">Cytoplasm</keyword>
<dbReference type="InterPro" id="IPR002173">
    <property type="entry name" value="Carboh/pur_kinase_PfkB_CS"/>
</dbReference>
<evidence type="ECO:0000313" key="14">
    <source>
        <dbReference type="EMBL" id="KUJ20804.1"/>
    </source>
</evidence>
<feature type="binding site" evidence="12">
    <location>
        <position position="299"/>
    </location>
    <ligand>
        <name>ATP</name>
        <dbReference type="ChEBI" id="CHEBI:30616"/>
    </ligand>
</feature>
<comment type="similarity">
    <text evidence="1">Belongs to the carbohydrate kinase pfkB family.</text>
</comment>
<comment type="caution">
    <text evidence="12">Lacks conserved residue(s) required for the propagation of feature annotation.</text>
</comment>
<gene>
    <name evidence="14" type="ORF">LY89DRAFT_579558</name>
</gene>
<feature type="binding site" evidence="12">
    <location>
        <begin position="273"/>
        <end position="274"/>
    </location>
    <ligand>
        <name>ATP</name>
        <dbReference type="ChEBI" id="CHEBI:30616"/>
    </ligand>
</feature>
<comment type="activity regulation">
    <text evidence="12">Activated by a monovalent cation that binds near, but not in, the active site. The most likely occupant of the site in vivo is potassium. Ion binding induces a conformational change that may alter substrate affinity.</text>
</comment>
<comment type="pathway">
    <text evidence="12">Carbohydrate metabolism; D-ribose degradation; D-ribose 5-phosphate from beta-D-ribopyranose: step 2/2.</text>
</comment>
<dbReference type="STRING" id="149040.A0A194XL32"/>
<evidence type="ECO:0000256" key="2">
    <source>
        <dbReference type="ARBA" id="ARBA00012035"/>
    </source>
</evidence>
<dbReference type="GO" id="GO:0004747">
    <property type="term" value="F:ribokinase activity"/>
    <property type="evidence" value="ECO:0007669"/>
    <property type="project" value="UniProtKB-UniRule"/>
</dbReference>
<feature type="binding site" evidence="12">
    <location>
        <begin position="241"/>
        <end position="246"/>
    </location>
    <ligand>
        <name>ATP</name>
        <dbReference type="ChEBI" id="CHEBI:30616"/>
    </ligand>
</feature>
<comment type="function">
    <text evidence="12">Catalyzes the phosphorylation of ribose at O-5 in a reaction requiring ATP and magnesium. The resulting D-ribose-5-phosphate can then be used either for sythesis of nucleotides, histidine, and tryptophan, or as a component of the pentose phosphate pathway.</text>
</comment>
<feature type="domain" description="Carbohydrate kinase PfkB" evidence="13">
    <location>
        <begin position="13"/>
        <end position="317"/>
    </location>
</feature>
<keyword evidence="15" id="KW-1185">Reference proteome</keyword>
<dbReference type="InterPro" id="IPR011611">
    <property type="entry name" value="PfkB_dom"/>
</dbReference>
<dbReference type="GeneID" id="28818737"/>
<dbReference type="FunCoup" id="A0A194XL32">
    <property type="interactions" value="1121"/>
</dbReference>
<keyword evidence="9 12" id="KW-0460">Magnesium</keyword>
<name>A0A194XL32_MOLSC</name>
<dbReference type="GO" id="GO:0019303">
    <property type="term" value="P:D-ribose catabolic process"/>
    <property type="evidence" value="ECO:0007669"/>
    <property type="project" value="UniProtKB-UniRule"/>
</dbReference>
<dbReference type="InterPro" id="IPR002139">
    <property type="entry name" value="Ribo/fructo_kinase"/>
</dbReference>
<keyword evidence="10 12" id="KW-0630">Potassium</keyword>
<dbReference type="SUPFAM" id="SSF53613">
    <property type="entry name" value="Ribokinase-like"/>
    <property type="match status" value="1"/>
</dbReference>
<proteinExistence type="inferred from homology"/>
<dbReference type="InterPro" id="IPR011877">
    <property type="entry name" value="Ribokinase"/>
</dbReference>
<feature type="binding site" evidence="12">
    <location>
        <position position="202"/>
    </location>
    <ligand>
        <name>ATP</name>
        <dbReference type="ChEBI" id="CHEBI:30616"/>
    </ligand>
</feature>
<dbReference type="GO" id="GO:0005634">
    <property type="term" value="C:nucleus"/>
    <property type="evidence" value="ECO:0007669"/>
    <property type="project" value="UniProtKB-SubCell"/>
</dbReference>
<evidence type="ECO:0000256" key="1">
    <source>
        <dbReference type="ARBA" id="ARBA00005380"/>
    </source>
</evidence>
<evidence type="ECO:0000256" key="10">
    <source>
        <dbReference type="ARBA" id="ARBA00022958"/>
    </source>
</evidence>
<dbReference type="GO" id="GO:0005737">
    <property type="term" value="C:cytoplasm"/>
    <property type="evidence" value="ECO:0007669"/>
    <property type="project" value="UniProtKB-SubCell"/>
</dbReference>
<evidence type="ECO:0000256" key="12">
    <source>
        <dbReference type="HAMAP-Rule" id="MF_03215"/>
    </source>
</evidence>
<dbReference type="UniPathway" id="UPA00916">
    <property type="reaction ID" value="UER00889"/>
</dbReference>
<protein>
    <recommendedName>
        <fullName evidence="3 12">Ribokinase</fullName>
        <shortName evidence="12">RK</shortName>
        <ecNumber evidence="2 12">2.7.1.15</ecNumber>
    </recommendedName>
</protein>
<organism evidence="14 15">
    <name type="scientific">Mollisia scopiformis</name>
    <name type="common">Conifer needle endophyte fungus</name>
    <name type="synonym">Phialocephala scopiformis</name>
    <dbReference type="NCBI Taxonomy" id="149040"/>
    <lineage>
        <taxon>Eukaryota</taxon>
        <taxon>Fungi</taxon>
        <taxon>Dikarya</taxon>
        <taxon>Ascomycota</taxon>
        <taxon>Pezizomycotina</taxon>
        <taxon>Leotiomycetes</taxon>
        <taxon>Helotiales</taxon>
        <taxon>Mollisiaceae</taxon>
        <taxon>Mollisia</taxon>
    </lineage>
</organism>
<evidence type="ECO:0000256" key="11">
    <source>
        <dbReference type="ARBA" id="ARBA00023277"/>
    </source>
</evidence>
<feature type="binding site" evidence="12">
    <location>
        <position position="274"/>
    </location>
    <ligand>
        <name>substrate</name>
    </ligand>
</feature>
<comment type="subunit">
    <text evidence="12">Homodimer.</text>
</comment>